<keyword evidence="3" id="KW-1185">Reference proteome</keyword>
<dbReference type="OMA" id="CHRIDQV"/>
<evidence type="ECO:0000313" key="3">
    <source>
        <dbReference type="Proteomes" id="UP000887568"/>
    </source>
</evidence>
<evidence type="ECO:0000259" key="1">
    <source>
        <dbReference type="Pfam" id="PF26215"/>
    </source>
</evidence>
<dbReference type="GeneID" id="119740058"/>
<sequence>MGSPVSLLVANLYMEDFECRALSTAPTPPNRWNRYVDDTFVEIQELAIQNFTQHINSFDSNIRFTMEPETDSKLPFLDTCVHIKSDGSTKVTIYRKPTHTDHYLNFGSNHHLAHKRSVARTLCHRIDQVITEEEDRETELHHVKKRSHCQRLISLKDKTPDLKKCGLVYQMSCDGCEDTYTGETARTLQTRYREHTSRSAHLTAVGEHISTPGHGISVDNVKIIAREDDLWKRKISEAVEIRRHHPHMNRDGGYELAHVYDRLLLCDQAWSRDGSREGLINTSWQRHIDGVASS</sequence>
<dbReference type="CDD" id="cd00304">
    <property type="entry name" value="RT_like"/>
    <property type="match status" value="1"/>
</dbReference>
<dbReference type="EnsemblMetazoa" id="XM_038215263.1">
    <property type="protein sequence ID" value="XP_038071191.1"/>
    <property type="gene ID" value="LOC119740058"/>
</dbReference>
<evidence type="ECO:0000313" key="2">
    <source>
        <dbReference type="EnsemblMetazoa" id="XP_038071191.1"/>
    </source>
</evidence>
<proteinExistence type="predicted"/>
<name>A0A914B4I4_PATMI</name>
<feature type="domain" description="Helix-turn-helix" evidence="1">
    <location>
        <begin position="103"/>
        <end position="145"/>
    </location>
</feature>
<protein>
    <recommendedName>
        <fullName evidence="1">Helix-turn-helix domain-containing protein</fullName>
    </recommendedName>
</protein>
<organism evidence="2 3">
    <name type="scientific">Patiria miniata</name>
    <name type="common">Bat star</name>
    <name type="synonym">Asterina miniata</name>
    <dbReference type="NCBI Taxonomy" id="46514"/>
    <lineage>
        <taxon>Eukaryota</taxon>
        <taxon>Metazoa</taxon>
        <taxon>Echinodermata</taxon>
        <taxon>Eleutherozoa</taxon>
        <taxon>Asterozoa</taxon>
        <taxon>Asteroidea</taxon>
        <taxon>Valvatacea</taxon>
        <taxon>Valvatida</taxon>
        <taxon>Asterinidae</taxon>
        <taxon>Patiria</taxon>
    </lineage>
</organism>
<dbReference type="InterPro" id="IPR058912">
    <property type="entry name" value="HTH_animal"/>
</dbReference>
<dbReference type="OrthoDB" id="6259957at2759"/>
<dbReference type="AlphaFoldDB" id="A0A914B4I4"/>
<dbReference type="RefSeq" id="XP_038071191.1">
    <property type="nucleotide sequence ID" value="XM_038215263.1"/>
</dbReference>
<dbReference type="PANTHER" id="PTHR21301:SF11">
    <property type="entry name" value="GIY-YIG DOMAIN-CONTAINING PROTEIN"/>
    <property type="match status" value="1"/>
</dbReference>
<dbReference type="Proteomes" id="UP000887568">
    <property type="component" value="Unplaced"/>
</dbReference>
<dbReference type="PANTHER" id="PTHR21301">
    <property type="entry name" value="REVERSE TRANSCRIPTASE"/>
    <property type="match status" value="1"/>
</dbReference>
<dbReference type="Pfam" id="PF26215">
    <property type="entry name" value="HTH_animal"/>
    <property type="match status" value="1"/>
</dbReference>
<reference evidence="2" key="1">
    <citation type="submission" date="2022-11" db="UniProtKB">
        <authorList>
            <consortium name="EnsemblMetazoa"/>
        </authorList>
    </citation>
    <scope>IDENTIFICATION</scope>
</reference>
<accession>A0A914B4I4</accession>